<dbReference type="EMBL" id="SPHZ02000009">
    <property type="protein sequence ID" value="KAF0898860.1"/>
    <property type="molecule type" value="Genomic_DNA"/>
</dbReference>
<evidence type="ECO:0000313" key="3">
    <source>
        <dbReference type="Proteomes" id="UP000479710"/>
    </source>
</evidence>
<accession>A0A6G1CFE5</accession>
<keyword evidence="1" id="KW-0732">Signal</keyword>
<gene>
    <name evidence="2" type="ORF">E2562_011923</name>
</gene>
<evidence type="ECO:0000313" key="2">
    <source>
        <dbReference type="EMBL" id="KAF0898860.1"/>
    </source>
</evidence>
<dbReference type="Proteomes" id="UP000479710">
    <property type="component" value="Unassembled WGS sequence"/>
</dbReference>
<comment type="caution">
    <text evidence="2">The sequence shown here is derived from an EMBL/GenBank/DDBJ whole genome shotgun (WGS) entry which is preliminary data.</text>
</comment>
<feature type="non-terminal residue" evidence="2">
    <location>
        <position position="51"/>
    </location>
</feature>
<name>A0A6G1CFE5_9ORYZ</name>
<dbReference type="AlphaFoldDB" id="A0A6G1CFE5"/>
<feature type="chain" id="PRO_5026272221" evidence="1">
    <location>
        <begin position="19"/>
        <end position="51"/>
    </location>
</feature>
<sequence length="51" mass="5639">MGFTLQVLVALLICAARSGPIPNAVGAPLIMAGLNRSWGERRWTRLPYFPR</sequence>
<evidence type="ECO:0000256" key="1">
    <source>
        <dbReference type="SAM" id="SignalP"/>
    </source>
</evidence>
<organism evidence="2 3">
    <name type="scientific">Oryza meyeriana var. granulata</name>
    <dbReference type="NCBI Taxonomy" id="110450"/>
    <lineage>
        <taxon>Eukaryota</taxon>
        <taxon>Viridiplantae</taxon>
        <taxon>Streptophyta</taxon>
        <taxon>Embryophyta</taxon>
        <taxon>Tracheophyta</taxon>
        <taxon>Spermatophyta</taxon>
        <taxon>Magnoliopsida</taxon>
        <taxon>Liliopsida</taxon>
        <taxon>Poales</taxon>
        <taxon>Poaceae</taxon>
        <taxon>BOP clade</taxon>
        <taxon>Oryzoideae</taxon>
        <taxon>Oryzeae</taxon>
        <taxon>Oryzinae</taxon>
        <taxon>Oryza</taxon>
        <taxon>Oryza meyeriana</taxon>
    </lineage>
</organism>
<feature type="signal peptide" evidence="1">
    <location>
        <begin position="1"/>
        <end position="18"/>
    </location>
</feature>
<proteinExistence type="predicted"/>
<protein>
    <submittedName>
        <fullName evidence="2">Uncharacterized protein</fullName>
    </submittedName>
</protein>
<reference evidence="2 3" key="1">
    <citation type="submission" date="2019-11" db="EMBL/GenBank/DDBJ databases">
        <title>Whole genome sequence of Oryza granulata.</title>
        <authorList>
            <person name="Li W."/>
        </authorList>
    </citation>
    <scope>NUCLEOTIDE SEQUENCE [LARGE SCALE GENOMIC DNA]</scope>
    <source>
        <strain evidence="3">cv. Menghai</strain>
        <tissue evidence="2">Leaf</tissue>
    </source>
</reference>
<keyword evidence="3" id="KW-1185">Reference proteome</keyword>